<dbReference type="PANTHER" id="PTHR14905:SF11">
    <property type="entry name" value="TINC (EUROFUNG)"/>
    <property type="match status" value="1"/>
</dbReference>
<feature type="compositionally biased region" description="Basic and acidic residues" evidence="1">
    <location>
        <begin position="831"/>
        <end position="843"/>
    </location>
</feature>
<feature type="compositionally biased region" description="Basic and acidic residues" evidence="1">
    <location>
        <begin position="741"/>
        <end position="757"/>
    </location>
</feature>
<feature type="signal peptide" evidence="2">
    <location>
        <begin position="1"/>
        <end position="25"/>
    </location>
</feature>
<keyword evidence="2" id="KW-0732">Signal</keyword>
<dbReference type="Pfam" id="PF07217">
    <property type="entry name" value="Het-C"/>
    <property type="match status" value="1"/>
</dbReference>
<dbReference type="PANTHER" id="PTHR14905">
    <property type="entry name" value="NG37"/>
    <property type="match status" value="1"/>
</dbReference>
<evidence type="ECO:0000256" key="2">
    <source>
        <dbReference type="SAM" id="SignalP"/>
    </source>
</evidence>
<feature type="chain" id="PRO_5019215016" evidence="2">
    <location>
        <begin position="26"/>
        <end position="890"/>
    </location>
</feature>
<evidence type="ECO:0000313" key="3">
    <source>
        <dbReference type="EMBL" id="SPQ18800.1"/>
    </source>
</evidence>
<feature type="region of interest" description="Disordered" evidence="1">
    <location>
        <begin position="673"/>
        <end position="729"/>
    </location>
</feature>
<proteinExistence type="predicted"/>
<dbReference type="EMBL" id="OUUZ01000001">
    <property type="protein sequence ID" value="SPQ18800.1"/>
    <property type="molecule type" value="Genomic_DNA"/>
</dbReference>
<feature type="compositionally biased region" description="Basic and acidic residues" evidence="1">
    <location>
        <begin position="881"/>
        <end position="890"/>
    </location>
</feature>
<dbReference type="AlphaFoldDB" id="A0A446B8F3"/>
<feature type="compositionally biased region" description="Basic and acidic residues" evidence="1">
    <location>
        <begin position="764"/>
        <end position="790"/>
    </location>
</feature>
<dbReference type="InterPro" id="IPR010816">
    <property type="entry name" value="Het-C"/>
</dbReference>
<dbReference type="InterPro" id="IPR052577">
    <property type="entry name" value="VWA7"/>
</dbReference>
<feature type="compositionally biased region" description="Basic and acidic residues" evidence="1">
    <location>
        <begin position="696"/>
        <end position="705"/>
    </location>
</feature>
<reference evidence="3 4" key="1">
    <citation type="submission" date="2018-04" db="EMBL/GenBank/DDBJ databases">
        <authorList>
            <person name="Huttner S."/>
            <person name="Dainat J."/>
        </authorList>
    </citation>
    <scope>NUCLEOTIDE SEQUENCE [LARGE SCALE GENOMIC DNA]</scope>
</reference>
<feature type="region of interest" description="Disordered" evidence="1">
    <location>
        <begin position="741"/>
        <end position="890"/>
    </location>
</feature>
<feature type="compositionally biased region" description="Basic and acidic residues" evidence="1">
    <location>
        <begin position="551"/>
        <end position="569"/>
    </location>
</feature>
<feature type="compositionally biased region" description="Basic and acidic residues" evidence="1">
    <location>
        <begin position="797"/>
        <end position="810"/>
    </location>
</feature>
<evidence type="ECO:0000313" key="4">
    <source>
        <dbReference type="Proteomes" id="UP000289323"/>
    </source>
</evidence>
<dbReference type="Proteomes" id="UP000289323">
    <property type="component" value="Unassembled WGS sequence"/>
</dbReference>
<protein>
    <submittedName>
        <fullName evidence="3">989fe730-10b7-465b-b10c-4a07519d78e5</fullName>
    </submittedName>
</protein>
<feature type="region of interest" description="Disordered" evidence="1">
    <location>
        <begin position="551"/>
        <end position="584"/>
    </location>
</feature>
<name>A0A446B8F3_9PEZI</name>
<sequence>MANFKSYPFLLGFVVLFCFVRPTLAFGAGNIAGISSVEGQNWRHGDIEDALLKIFMARAVGGKRFDKLMVSRVYFGNWLRDYSQAIDVGTVKSVSAEAIRLLLCVLGFLTFGYGSREFEVTAERLGCYRPEDHIDNPKNYADNQDARQYDRRLRGPVDESVELAIDEQSGMKNYIANEEAGIMTSALHVRRLFTKCIQLGRSYGQSRNKDDLYEALRLMGTGLHCLEDFFAHSNYTELALIELGEHDVFPHVGRNTKLRIPGARRAVYPIVTGTFGGVDFLHSVTGELSDKLIQSEIEDLEGTLKQSSNSDTSLLRELLDKIPDGLLGGDEKSKVDDLQSNAQAAQMQNLQVSPREPEEFTVYIRNAFNQVMPAIRFHDELLMNISKAIEKIPVLPKLIEQLEDQMSIFVFSVIAPFVVPLIDQIKNELATGASEIINSSKNEQLNVFEDDNCTDPTHSMLSKDHFTNILNEIAGRTASRVVSWVVPQLMEAWDDHSVDVDRLLNKIIYGVMHHPAQRDMGPEGAPEGRNLIFNSVQEWWADMDESQRDEYRRKLSREGVERGENHKAGQSDCGHGSGGKLKMHKNYKNEAPQTFEDQIAGAAAGAIMGGVKQTFSNVLQDVEGGVTGGGGGPQGSDLLGGLISSVEGGGNSQGSDVLGGLISGVAGGFLGGGFKKEEEETDTFRSGGYTETQYSRYEEQQDDSGRGASYGYTASAETRYGGGGGGARDDYMRAARQDFGEYGQREEESGYGRREEESSYGGYSRREEERSYGGYARREEESGYGRREEESSYGGYGRREEESGYGRREEDDSYGGYGRREEESGYGGYGRRQEESYGGREEETGYGGYGGRNEEEGYGSSEGRWGARGRNYEEEQEEEEGRERRGGWGY</sequence>
<evidence type="ECO:0000256" key="1">
    <source>
        <dbReference type="SAM" id="MobiDB-lite"/>
    </source>
</evidence>
<organism evidence="3 4">
    <name type="scientific">Thermothielavioides terrestris</name>
    <dbReference type="NCBI Taxonomy" id="2587410"/>
    <lineage>
        <taxon>Eukaryota</taxon>
        <taxon>Fungi</taxon>
        <taxon>Dikarya</taxon>
        <taxon>Ascomycota</taxon>
        <taxon>Pezizomycotina</taxon>
        <taxon>Sordariomycetes</taxon>
        <taxon>Sordariomycetidae</taxon>
        <taxon>Sordariales</taxon>
        <taxon>Chaetomiaceae</taxon>
        <taxon>Thermothielavioides</taxon>
    </lineage>
</organism>
<gene>
    <name evidence="3" type="ORF">TT172_LOCUS1219</name>
</gene>
<accession>A0A446B8F3</accession>